<dbReference type="Proteomes" id="UP000199439">
    <property type="component" value="Unassembled WGS sequence"/>
</dbReference>
<evidence type="ECO:0000313" key="1">
    <source>
        <dbReference type="EMBL" id="SFD39515.1"/>
    </source>
</evidence>
<sequence>MVPKISGFSFNTIIKYILINNLGTNVVIKFINATKLHYVCVVGLKRKTKSVETILKELNGSTEAISVKKICKILNLG</sequence>
<keyword evidence="2" id="KW-1185">Reference proteome</keyword>
<dbReference type="AlphaFoldDB" id="A0A1I1RZ02"/>
<protein>
    <submittedName>
        <fullName evidence="1">Uncharacterized protein</fullName>
    </submittedName>
</protein>
<proteinExistence type="predicted"/>
<name>A0A1I1RZ02_9FLAO</name>
<reference evidence="2" key="1">
    <citation type="submission" date="2016-10" db="EMBL/GenBank/DDBJ databases">
        <authorList>
            <person name="Varghese N."/>
            <person name="Submissions S."/>
        </authorList>
    </citation>
    <scope>NUCLEOTIDE SEQUENCE [LARGE SCALE GENOMIC DNA]</scope>
    <source>
        <strain evidence="2">DSM 25730</strain>
    </source>
</reference>
<evidence type="ECO:0000313" key="2">
    <source>
        <dbReference type="Proteomes" id="UP000199439"/>
    </source>
</evidence>
<dbReference type="EMBL" id="FOMI01000012">
    <property type="protein sequence ID" value="SFD39515.1"/>
    <property type="molecule type" value="Genomic_DNA"/>
</dbReference>
<organism evidence="1 2">
    <name type="scientific">Algibacter pectinivorans</name>
    <dbReference type="NCBI Taxonomy" id="870482"/>
    <lineage>
        <taxon>Bacteria</taxon>
        <taxon>Pseudomonadati</taxon>
        <taxon>Bacteroidota</taxon>
        <taxon>Flavobacteriia</taxon>
        <taxon>Flavobacteriales</taxon>
        <taxon>Flavobacteriaceae</taxon>
        <taxon>Algibacter</taxon>
    </lineage>
</organism>
<gene>
    <name evidence="1" type="ORF">SAMN04487987_11226</name>
</gene>
<dbReference type="RefSeq" id="WP_092853598.1">
    <property type="nucleotide sequence ID" value="NZ_FOMI01000012.1"/>
</dbReference>
<accession>A0A1I1RZ02</accession>